<dbReference type="KEGG" id="mmad:MMJJ_07470"/>
<dbReference type="AlphaFoldDB" id="A0A2L1C9V9"/>
<dbReference type="EMBL" id="JACDUO010000002">
    <property type="protein sequence ID" value="MBA2864580.1"/>
    <property type="molecule type" value="Genomic_DNA"/>
</dbReference>
<evidence type="ECO:0000313" key="1">
    <source>
        <dbReference type="EMBL" id="AVB76158.1"/>
    </source>
</evidence>
<evidence type="ECO:0008006" key="7">
    <source>
        <dbReference type="Google" id="ProtNLM"/>
    </source>
</evidence>
<dbReference type="EMBL" id="CP026606">
    <property type="protein sequence ID" value="AVB76158.1"/>
    <property type="molecule type" value="Genomic_DNA"/>
</dbReference>
<evidence type="ECO:0000313" key="3">
    <source>
        <dbReference type="EMBL" id="MBB6497430.1"/>
    </source>
</evidence>
<reference evidence="4" key="1">
    <citation type="journal article" date="2018" name="Genome Announc.">
        <title>Complete Genome Sequence of the Methanococcus maripaludis Type Strain JJ (DSM 2067), a Model for Selenoprotein Synthesis in Archaea.</title>
        <authorList>
            <person name="Poehlein A."/>
            <person name="Heym D."/>
            <person name="Quitzke V."/>
            <person name="Fersch J."/>
            <person name="Daniel R."/>
            <person name="Rother M."/>
        </authorList>
    </citation>
    <scope>NUCLEOTIDE SEQUENCE [LARGE SCALE GENOMIC DNA]</scope>
    <source>
        <strain evidence="4">DSM 2067</strain>
    </source>
</reference>
<evidence type="ECO:0000313" key="2">
    <source>
        <dbReference type="EMBL" id="MBA2864580.1"/>
    </source>
</evidence>
<reference evidence="3 6" key="3">
    <citation type="submission" date="2020-08" db="EMBL/GenBank/DDBJ databases">
        <title>Genomic Encyclopedia of Type Strains, Phase IV (KMG-V): Genome sequencing to study the core and pangenomes of soil and plant-associated prokaryotes.</title>
        <authorList>
            <person name="Whitman W."/>
        </authorList>
    </citation>
    <scope>NUCLEOTIDE SEQUENCE [LARGE SCALE GENOMIC DNA]</scope>
    <source>
        <strain evidence="2 5">C13</strain>
        <strain evidence="3 6">D1</strain>
    </source>
</reference>
<dbReference type="PIRSF" id="PIRSF006557">
    <property type="entry name" value="UCP006557_sign"/>
    <property type="match status" value="1"/>
</dbReference>
<dbReference type="InterPro" id="IPR012029">
    <property type="entry name" value="UCP006557"/>
</dbReference>
<evidence type="ECO:0000313" key="6">
    <source>
        <dbReference type="Proteomes" id="UP000590564"/>
    </source>
</evidence>
<name>A0A2L1C9V9_METMI</name>
<reference evidence="1" key="2">
    <citation type="submission" date="2018-02" db="EMBL/GenBank/DDBJ databases">
        <title>Complete genome sequence of the Methanococcus maripaludis type strain JJ (DSM 2067), a model for selenoprotein synthesis in Archaea.</title>
        <authorList>
            <person name="Poehlein A."/>
            <person name="Heym D."/>
            <person name="Quitzke V."/>
            <person name="Fersch J."/>
            <person name="Daniel R."/>
            <person name="Rother M."/>
        </authorList>
    </citation>
    <scope>NUCLEOTIDE SEQUENCE [LARGE SCALE GENOMIC DNA]</scope>
    <source>
        <strain evidence="1">DSM 2067</strain>
    </source>
</reference>
<dbReference type="EMBL" id="JACHED010000003">
    <property type="protein sequence ID" value="MBB6497430.1"/>
    <property type="molecule type" value="Genomic_DNA"/>
</dbReference>
<organism evidence="1 4">
    <name type="scientific">Methanococcus maripaludis</name>
    <name type="common">Methanococcus deltae</name>
    <dbReference type="NCBI Taxonomy" id="39152"/>
    <lineage>
        <taxon>Archaea</taxon>
        <taxon>Methanobacteriati</taxon>
        <taxon>Methanobacteriota</taxon>
        <taxon>Methanomada group</taxon>
        <taxon>Methanococci</taxon>
        <taxon>Methanococcales</taxon>
        <taxon>Methanococcaceae</taxon>
        <taxon>Methanococcus</taxon>
    </lineage>
</organism>
<evidence type="ECO:0000313" key="5">
    <source>
        <dbReference type="Proteomes" id="UP000567099"/>
    </source>
</evidence>
<proteinExistence type="predicted"/>
<dbReference type="RefSeq" id="WP_104837740.1">
    <property type="nucleotide sequence ID" value="NZ_CP026606.1"/>
</dbReference>
<dbReference type="GeneID" id="36101837"/>
<sequence>MLDLKGTSSKDIFPLAYAIHILVNKSPVTMRSRDKPGVRIEKGKLLDDNYEGYVLKQVLDCGEILRVTPICGPYAGVPVVVVPVKEEDEITGAVGIVDLTAGIFEEIHSITRRKDLAKFLPDEAFPR</sequence>
<evidence type="ECO:0000313" key="4">
    <source>
        <dbReference type="Proteomes" id="UP000239462"/>
    </source>
</evidence>
<dbReference type="Proteomes" id="UP000239462">
    <property type="component" value="Chromosome"/>
</dbReference>
<dbReference type="Proteomes" id="UP000590564">
    <property type="component" value="Unassembled WGS sequence"/>
</dbReference>
<accession>A0A2L1C9V9</accession>
<dbReference type="Proteomes" id="UP000567099">
    <property type="component" value="Unassembled WGS sequence"/>
</dbReference>
<protein>
    <recommendedName>
        <fullName evidence="7">DUF2111 domain-containing protein</fullName>
    </recommendedName>
</protein>
<gene>
    <name evidence="2" type="ORF">HNP94_001602</name>
    <name evidence="3" type="ORF">HNP96_001473</name>
    <name evidence="1" type="ORF">MMJJ_07470</name>
</gene>
<dbReference type="Pfam" id="PF09884">
    <property type="entry name" value="DUF2111"/>
    <property type="match status" value="1"/>
</dbReference>